<dbReference type="AlphaFoldDB" id="A0A098S246"/>
<keyword evidence="3" id="KW-0479">Metal-binding</keyword>
<protein>
    <recommendedName>
        <fullName evidence="7">Peptidase M48 domain-containing protein</fullName>
    </recommendedName>
</protein>
<keyword evidence="6" id="KW-0482">Metalloprotease</keyword>
<evidence type="ECO:0000259" key="7">
    <source>
        <dbReference type="Pfam" id="PF01435"/>
    </source>
</evidence>
<dbReference type="PANTHER" id="PTHR22726">
    <property type="entry name" value="METALLOENDOPEPTIDASE OMA1"/>
    <property type="match status" value="1"/>
</dbReference>
<dbReference type="GO" id="GO:0046872">
    <property type="term" value="F:metal ion binding"/>
    <property type="evidence" value="ECO:0007669"/>
    <property type="project" value="UniProtKB-KW"/>
</dbReference>
<keyword evidence="2" id="KW-0645">Protease</keyword>
<dbReference type="Pfam" id="PF01435">
    <property type="entry name" value="Peptidase_M48"/>
    <property type="match status" value="1"/>
</dbReference>
<comment type="caution">
    <text evidence="8">The sequence shown here is derived from an EMBL/GenBank/DDBJ whole genome shotgun (WGS) entry which is preliminary data.</text>
</comment>
<comment type="cofactor">
    <cofactor evidence="1">
        <name>Zn(2+)</name>
        <dbReference type="ChEBI" id="CHEBI:29105"/>
    </cofactor>
</comment>
<proteinExistence type="predicted"/>
<evidence type="ECO:0000256" key="2">
    <source>
        <dbReference type="ARBA" id="ARBA00022670"/>
    </source>
</evidence>
<dbReference type="Proteomes" id="UP000029736">
    <property type="component" value="Unassembled WGS sequence"/>
</dbReference>
<dbReference type="Gene3D" id="3.30.2010.10">
    <property type="entry name" value="Metalloproteases ('zincins'), catalytic domain"/>
    <property type="match status" value="1"/>
</dbReference>
<dbReference type="PANTHER" id="PTHR22726:SF1">
    <property type="entry name" value="METALLOENDOPEPTIDASE OMA1, MITOCHONDRIAL"/>
    <property type="match status" value="1"/>
</dbReference>
<dbReference type="RefSeq" id="WP_044225653.1">
    <property type="nucleotide sequence ID" value="NZ_JBKAGJ010000013.1"/>
</dbReference>
<evidence type="ECO:0000256" key="6">
    <source>
        <dbReference type="ARBA" id="ARBA00023049"/>
    </source>
</evidence>
<accession>A0A098S246</accession>
<reference evidence="8 9" key="1">
    <citation type="journal article" date="2014" name="Int. J. Syst. Evol. Microbiol.">
        <title>Phaeodactylibacter xiamenensis gen. nov., sp. nov., a member of the family Saprospiraceae isolated from the marine alga Phaeodactylum tricornutum.</title>
        <authorList>
            <person name="Chen Z.Jr."/>
            <person name="Lei X."/>
            <person name="Lai Q."/>
            <person name="Li Y."/>
            <person name="Zhang B."/>
            <person name="Zhang J."/>
            <person name="Zhang H."/>
            <person name="Yang L."/>
            <person name="Zheng W."/>
            <person name="Tian Y."/>
            <person name="Yu Z."/>
            <person name="Xu H.Jr."/>
            <person name="Zheng T."/>
        </authorList>
    </citation>
    <scope>NUCLEOTIDE SEQUENCE [LARGE SCALE GENOMIC DNA]</scope>
    <source>
        <strain evidence="8 9">KD52</strain>
    </source>
</reference>
<evidence type="ECO:0000256" key="4">
    <source>
        <dbReference type="ARBA" id="ARBA00022801"/>
    </source>
</evidence>
<organism evidence="8 9">
    <name type="scientific">Phaeodactylibacter xiamenensis</name>
    <dbReference type="NCBI Taxonomy" id="1524460"/>
    <lineage>
        <taxon>Bacteria</taxon>
        <taxon>Pseudomonadati</taxon>
        <taxon>Bacteroidota</taxon>
        <taxon>Saprospiria</taxon>
        <taxon>Saprospirales</taxon>
        <taxon>Haliscomenobacteraceae</taxon>
        <taxon>Phaeodactylibacter</taxon>
    </lineage>
</organism>
<evidence type="ECO:0000256" key="5">
    <source>
        <dbReference type="ARBA" id="ARBA00022833"/>
    </source>
</evidence>
<dbReference type="EMBL" id="JPOS01000081">
    <property type="protein sequence ID" value="KGE86210.1"/>
    <property type="molecule type" value="Genomic_DNA"/>
</dbReference>
<keyword evidence="4" id="KW-0378">Hydrolase</keyword>
<dbReference type="InterPro" id="IPR051156">
    <property type="entry name" value="Mito/Outer_Membr_Metalloprot"/>
</dbReference>
<dbReference type="OrthoDB" id="9810445at2"/>
<evidence type="ECO:0000256" key="1">
    <source>
        <dbReference type="ARBA" id="ARBA00001947"/>
    </source>
</evidence>
<feature type="domain" description="Peptidase M48" evidence="7">
    <location>
        <begin position="159"/>
        <end position="324"/>
    </location>
</feature>
<evidence type="ECO:0000256" key="3">
    <source>
        <dbReference type="ARBA" id="ARBA00022723"/>
    </source>
</evidence>
<keyword evidence="5" id="KW-0862">Zinc</keyword>
<sequence>MKYFLYFLPVLLLFLVNDALLAQDYTVRAVVKEKFRTADASFEKLDAGTIVELSDYRIIAGTPTIRAVINVQERMISAFDLKHLDFQLNELSIDGLWYQQFLQSSALDQLSKRGWDQEVRRELQEEYLSFNETITLFDDPYLEDYLNQIRLQLFPKQPVKKHPAVMRIRVYESVEPGTFACANGDLFISTGLLAALQTKEELLAILAQEFAHIQFNHSVDNFRRNLSREARAAFWSGVITVAAAVTETAVANQSIRNGTFSPVDLYAFGAFTESISMLSSAIAFQVANRLGMEYTFEQESEADQTALILIQHLKADNQALLNAYTRIYEAQRISRAYQLQTREERPYPHLYRQMLDLGYQLNYEPPAADPAYISVTAMARRNTAWQEFLSGNYERTQQLLTTQLDADAAVLEDYMLQSVLLRQTSNEAGDMERAMLLLRKAEQEAYSLSPEIHLEKAMILLRLDKQEGARRELENYRNALKKTDNGEGQADRIAWVTQMLEKMSRGR</sequence>
<dbReference type="GO" id="GO:0051603">
    <property type="term" value="P:proteolysis involved in protein catabolic process"/>
    <property type="evidence" value="ECO:0007669"/>
    <property type="project" value="TreeGrafter"/>
</dbReference>
<name>A0A098S246_9BACT</name>
<dbReference type="InterPro" id="IPR001915">
    <property type="entry name" value="Peptidase_M48"/>
</dbReference>
<evidence type="ECO:0000313" key="8">
    <source>
        <dbReference type="EMBL" id="KGE86210.1"/>
    </source>
</evidence>
<dbReference type="GO" id="GO:0016020">
    <property type="term" value="C:membrane"/>
    <property type="evidence" value="ECO:0007669"/>
    <property type="project" value="TreeGrafter"/>
</dbReference>
<dbReference type="GO" id="GO:0004222">
    <property type="term" value="F:metalloendopeptidase activity"/>
    <property type="evidence" value="ECO:0007669"/>
    <property type="project" value="InterPro"/>
</dbReference>
<keyword evidence="9" id="KW-1185">Reference proteome</keyword>
<gene>
    <name evidence="8" type="ORF">IX84_22560</name>
</gene>
<evidence type="ECO:0000313" key="9">
    <source>
        <dbReference type="Proteomes" id="UP000029736"/>
    </source>
</evidence>